<protein>
    <submittedName>
        <fullName evidence="4">Adenylate/guanylate cyclase domain-containing protein</fullName>
    </submittedName>
</protein>
<evidence type="ECO:0000256" key="1">
    <source>
        <dbReference type="ARBA" id="ARBA00005381"/>
    </source>
</evidence>
<accession>A0ABR8E8H3</accession>
<dbReference type="InterPro" id="IPR029787">
    <property type="entry name" value="Nucleotide_cyclase"/>
</dbReference>
<dbReference type="Proteomes" id="UP000641954">
    <property type="component" value="Unassembled WGS sequence"/>
</dbReference>
<name>A0ABR8E8H3_9CYAN</name>
<keyword evidence="5" id="KW-1185">Reference proteome</keyword>
<dbReference type="Pfam" id="PF00211">
    <property type="entry name" value="Guanylate_cyc"/>
    <property type="match status" value="1"/>
</dbReference>
<dbReference type="InterPro" id="IPR050697">
    <property type="entry name" value="Adenylyl/Guanylyl_Cyclase_3/4"/>
</dbReference>
<dbReference type="PANTHER" id="PTHR43081">
    <property type="entry name" value="ADENYLATE CYCLASE, TERMINAL-DIFFERENTIATION SPECIFIC-RELATED"/>
    <property type="match status" value="1"/>
</dbReference>
<evidence type="ECO:0000313" key="5">
    <source>
        <dbReference type="Proteomes" id="UP000641954"/>
    </source>
</evidence>
<evidence type="ECO:0000256" key="2">
    <source>
        <dbReference type="SAM" id="Phobius"/>
    </source>
</evidence>
<feature type="transmembrane region" description="Helical" evidence="2">
    <location>
        <begin position="16"/>
        <end position="39"/>
    </location>
</feature>
<feature type="transmembrane region" description="Helical" evidence="2">
    <location>
        <begin position="336"/>
        <end position="355"/>
    </location>
</feature>
<keyword evidence="2" id="KW-0472">Membrane</keyword>
<dbReference type="Pfam" id="PF05226">
    <property type="entry name" value="CHASE2"/>
    <property type="match status" value="1"/>
</dbReference>
<keyword evidence="2" id="KW-0812">Transmembrane</keyword>
<sequence length="651" mass="72711">MKIFPLNVKFFSQLTLIGGTLAGGYVIAGMILAGLLLWVRGLGALQPLELVVYDHMVRWRPNYDPDPRLLIVGITEADIRQFSWPLSDRILAEVLAKLQTFEPAAIGLDIVRDIPVADRPEKQKADYEQLAEQLQQPNLIGITFIGSTEDDTIPPPPSLPPEQVGFSDVLIDPDGTVRRNLMFARQGETILPSFSLQLALKYLAEQKQIFPELTDANDYQLNQKILKQLKSDSGGYQNLDAGGYQILLNYRDRKIAETVTLQQLVEGQIDPNLVKNKIVLIGPTAESLKDNFFTPYSAGEVEKAKMFGVMLHAQMISQFLGAALDDRSTFWYWPEWAEIFWLVVWIFIGGAIAGMTNQPLILALRLGGAFAILCSSSFGLFLIGGWTPFIAPALGFFLAIGSTITYRFQYVRQQQNMVMKLLGQQTSPEIAQELWNSRDRLLQSGFLPGQTLTVTVLFTDIRDFTTISEQNSSELLMSWLNEYMSAMTQEVINHHGIINKFIGDAIMAVFGVPIPRNTQEEIAADARNAVNCALAMGDRLKELNQSWRDRGLPQIQIRAGIFTGPVTVGSLGGKERLEYAIIGDTVNIASRLESCEKHRQDPHTPCRVMIARQTLSYIYGEFEVESWGLIALKGKTKTVDVYKVIGRKSSI</sequence>
<comment type="similarity">
    <text evidence="1">Belongs to the adenylyl cyclase class-3 family.</text>
</comment>
<keyword evidence="2" id="KW-1133">Transmembrane helix</keyword>
<dbReference type="CDD" id="cd07302">
    <property type="entry name" value="CHD"/>
    <property type="match status" value="1"/>
</dbReference>
<dbReference type="SUPFAM" id="SSF55073">
    <property type="entry name" value="Nucleotide cyclase"/>
    <property type="match status" value="1"/>
</dbReference>
<dbReference type="RefSeq" id="WP_054465405.1">
    <property type="nucleotide sequence ID" value="NZ_JACJSK010000005.1"/>
</dbReference>
<reference evidence="4 5" key="1">
    <citation type="journal article" date="2020" name="ISME J.">
        <title>Comparative genomics reveals insights into cyanobacterial evolution and habitat adaptation.</title>
        <authorList>
            <person name="Chen M.Y."/>
            <person name="Teng W.K."/>
            <person name="Zhao L."/>
            <person name="Hu C.X."/>
            <person name="Zhou Y.K."/>
            <person name="Han B.P."/>
            <person name="Song L.R."/>
            <person name="Shu W.S."/>
        </authorList>
    </citation>
    <scope>NUCLEOTIDE SEQUENCE [LARGE SCALE GENOMIC DNA]</scope>
    <source>
        <strain evidence="4 5">FACHB-1370</strain>
    </source>
</reference>
<dbReference type="EMBL" id="JACJSK010000005">
    <property type="protein sequence ID" value="MBD2543129.1"/>
    <property type="molecule type" value="Genomic_DNA"/>
</dbReference>
<organism evidence="4 5">
    <name type="scientific">Planktothricoides raciborskii FACHB-1370</name>
    <dbReference type="NCBI Taxonomy" id="2949576"/>
    <lineage>
        <taxon>Bacteria</taxon>
        <taxon>Bacillati</taxon>
        <taxon>Cyanobacteriota</taxon>
        <taxon>Cyanophyceae</taxon>
        <taxon>Oscillatoriophycideae</taxon>
        <taxon>Oscillatoriales</taxon>
        <taxon>Oscillatoriaceae</taxon>
        <taxon>Planktothricoides</taxon>
    </lineage>
</organism>
<proteinExistence type="inferred from homology"/>
<dbReference type="InterPro" id="IPR001054">
    <property type="entry name" value="A/G_cyclase"/>
</dbReference>
<dbReference type="InterPro" id="IPR007890">
    <property type="entry name" value="CHASE2"/>
</dbReference>
<dbReference type="Gene3D" id="3.30.70.1230">
    <property type="entry name" value="Nucleotide cyclase"/>
    <property type="match status" value="1"/>
</dbReference>
<feature type="transmembrane region" description="Helical" evidence="2">
    <location>
        <begin position="389"/>
        <end position="410"/>
    </location>
</feature>
<comment type="caution">
    <text evidence="4">The sequence shown here is derived from an EMBL/GenBank/DDBJ whole genome shotgun (WGS) entry which is preliminary data.</text>
</comment>
<feature type="transmembrane region" description="Helical" evidence="2">
    <location>
        <begin position="362"/>
        <end position="383"/>
    </location>
</feature>
<dbReference type="SMART" id="SM01080">
    <property type="entry name" value="CHASE2"/>
    <property type="match status" value="1"/>
</dbReference>
<dbReference type="PANTHER" id="PTHR43081:SF1">
    <property type="entry name" value="ADENYLATE CYCLASE, TERMINAL-DIFFERENTIATION SPECIFIC"/>
    <property type="match status" value="1"/>
</dbReference>
<gene>
    <name evidence="4" type="ORF">H6G72_04535</name>
</gene>
<evidence type="ECO:0000259" key="3">
    <source>
        <dbReference type="PROSITE" id="PS50125"/>
    </source>
</evidence>
<feature type="domain" description="Guanylate cyclase" evidence="3">
    <location>
        <begin position="455"/>
        <end position="593"/>
    </location>
</feature>
<dbReference type="SMART" id="SM00044">
    <property type="entry name" value="CYCc"/>
    <property type="match status" value="1"/>
</dbReference>
<dbReference type="PROSITE" id="PS50125">
    <property type="entry name" value="GUANYLATE_CYCLASE_2"/>
    <property type="match status" value="1"/>
</dbReference>
<evidence type="ECO:0000313" key="4">
    <source>
        <dbReference type="EMBL" id="MBD2543129.1"/>
    </source>
</evidence>